<reference evidence="2 3" key="1">
    <citation type="submission" date="2018-10" db="EMBL/GenBank/DDBJ databases">
        <authorList>
            <person name="Ekblom R."/>
            <person name="Jareborg N."/>
        </authorList>
    </citation>
    <scope>NUCLEOTIDE SEQUENCE [LARGE SCALE GENOMIC DNA]</scope>
    <source>
        <tissue evidence="2">Muscle</tissue>
    </source>
</reference>
<dbReference type="GO" id="GO:0005886">
    <property type="term" value="C:plasma membrane"/>
    <property type="evidence" value="ECO:0007669"/>
    <property type="project" value="TreeGrafter"/>
</dbReference>
<dbReference type="InterPro" id="IPR007110">
    <property type="entry name" value="Ig-like_dom"/>
</dbReference>
<dbReference type="GO" id="GO:0007156">
    <property type="term" value="P:homophilic cell adhesion via plasma membrane adhesion molecules"/>
    <property type="evidence" value="ECO:0007669"/>
    <property type="project" value="TreeGrafter"/>
</dbReference>
<dbReference type="GO" id="GO:0050808">
    <property type="term" value="P:synapse organization"/>
    <property type="evidence" value="ECO:0007669"/>
    <property type="project" value="TreeGrafter"/>
</dbReference>
<dbReference type="PANTHER" id="PTHR45080">
    <property type="entry name" value="CONTACTIN 5"/>
    <property type="match status" value="1"/>
</dbReference>
<proteinExistence type="predicted"/>
<feature type="domain" description="Ig-like" evidence="1">
    <location>
        <begin position="1"/>
        <end position="75"/>
    </location>
</feature>
<dbReference type="PANTHER" id="PTHR45080:SF28">
    <property type="entry name" value="HEMICENTIN-2"/>
    <property type="match status" value="1"/>
</dbReference>
<evidence type="ECO:0000313" key="3">
    <source>
        <dbReference type="Proteomes" id="UP000269945"/>
    </source>
</evidence>
<dbReference type="PROSITE" id="PS50835">
    <property type="entry name" value="IG_LIKE"/>
    <property type="match status" value="2"/>
</dbReference>
<dbReference type="SMART" id="SM00409">
    <property type="entry name" value="IG"/>
    <property type="match status" value="2"/>
</dbReference>
<dbReference type="InterPro" id="IPR013783">
    <property type="entry name" value="Ig-like_fold"/>
</dbReference>
<dbReference type="InterPro" id="IPR050958">
    <property type="entry name" value="Cell_Adh-Cytoskel_Orgn"/>
</dbReference>
<dbReference type="Proteomes" id="UP000269945">
    <property type="component" value="Unassembled WGS sequence"/>
</dbReference>
<feature type="non-terminal residue" evidence="2">
    <location>
        <position position="167"/>
    </location>
</feature>
<evidence type="ECO:0000313" key="2">
    <source>
        <dbReference type="EMBL" id="VCW48577.1"/>
    </source>
</evidence>
<dbReference type="FunFam" id="2.60.40.10:FF:001133">
    <property type="entry name" value="Hemicentin 1"/>
    <property type="match status" value="1"/>
</dbReference>
<comment type="caution">
    <text evidence="2">The sequence shown here is derived from an EMBL/GenBank/DDBJ whole genome shotgun (WGS) entry which is preliminary data.</text>
</comment>
<feature type="non-terminal residue" evidence="2">
    <location>
        <position position="1"/>
    </location>
</feature>
<dbReference type="SUPFAM" id="SSF48726">
    <property type="entry name" value="Immunoglobulin"/>
    <property type="match status" value="2"/>
</dbReference>
<dbReference type="InterPro" id="IPR003598">
    <property type="entry name" value="Ig_sub2"/>
</dbReference>
<feature type="domain" description="Ig-like" evidence="1">
    <location>
        <begin position="80"/>
        <end position="165"/>
    </location>
</feature>
<dbReference type="AlphaFoldDB" id="A0A9X9LBK9"/>
<protein>
    <recommendedName>
        <fullName evidence="1">Ig-like domain-containing protein</fullName>
    </recommendedName>
</protein>
<dbReference type="InterPro" id="IPR036179">
    <property type="entry name" value="Ig-like_dom_sf"/>
</dbReference>
<name>A0A9X9LBK9_GULGU</name>
<accession>A0A9X9LBK9</accession>
<sequence length="167" mass="18217">PGERAVLTCLVLSAVDYNLTWQRNDRDARQADPARMRILANLSLELRSVKFSDAGEYLCVVSNEGGSSAASVFLTVQEPPKVTVMPKNQSFTGGSEVSIRCSATGYPKPKIAWTINDMFIMGSHRYRMTSEGNLFIKNAVPKDAGIYGCLASNAAGTDKQTSTLRYI</sequence>
<dbReference type="SMART" id="SM00408">
    <property type="entry name" value="IGc2"/>
    <property type="match status" value="2"/>
</dbReference>
<keyword evidence="3" id="KW-1185">Reference proteome</keyword>
<dbReference type="GO" id="GO:0030424">
    <property type="term" value="C:axon"/>
    <property type="evidence" value="ECO:0007669"/>
    <property type="project" value="TreeGrafter"/>
</dbReference>
<dbReference type="Gene3D" id="2.60.40.10">
    <property type="entry name" value="Immunoglobulins"/>
    <property type="match status" value="2"/>
</dbReference>
<dbReference type="Pfam" id="PF07679">
    <property type="entry name" value="I-set"/>
    <property type="match status" value="2"/>
</dbReference>
<dbReference type="EMBL" id="CYRY02000001">
    <property type="protein sequence ID" value="VCW48577.1"/>
    <property type="molecule type" value="Genomic_DNA"/>
</dbReference>
<organism evidence="2 3">
    <name type="scientific">Gulo gulo</name>
    <name type="common">Wolverine</name>
    <name type="synonym">Gluton</name>
    <dbReference type="NCBI Taxonomy" id="48420"/>
    <lineage>
        <taxon>Eukaryota</taxon>
        <taxon>Metazoa</taxon>
        <taxon>Chordata</taxon>
        <taxon>Craniata</taxon>
        <taxon>Vertebrata</taxon>
        <taxon>Euteleostomi</taxon>
        <taxon>Mammalia</taxon>
        <taxon>Eutheria</taxon>
        <taxon>Laurasiatheria</taxon>
        <taxon>Carnivora</taxon>
        <taxon>Caniformia</taxon>
        <taxon>Musteloidea</taxon>
        <taxon>Mustelidae</taxon>
        <taxon>Guloninae</taxon>
        <taxon>Gulo</taxon>
    </lineage>
</organism>
<dbReference type="InterPro" id="IPR013098">
    <property type="entry name" value="Ig_I-set"/>
</dbReference>
<dbReference type="GO" id="GO:0043025">
    <property type="term" value="C:neuronal cell body"/>
    <property type="evidence" value="ECO:0007669"/>
    <property type="project" value="TreeGrafter"/>
</dbReference>
<evidence type="ECO:0000259" key="1">
    <source>
        <dbReference type="PROSITE" id="PS50835"/>
    </source>
</evidence>
<dbReference type="GO" id="GO:0008046">
    <property type="term" value="F:axon guidance receptor activity"/>
    <property type="evidence" value="ECO:0007669"/>
    <property type="project" value="TreeGrafter"/>
</dbReference>
<dbReference type="FunFam" id="2.60.40.10:FF:001252">
    <property type="entry name" value="Hemicentin 1"/>
    <property type="match status" value="1"/>
</dbReference>
<dbReference type="InterPro" id="IPR003599">
    <property type="entry name" value="Ig_sub"/>
</dbReference>
<gene>
    <name evidence="2" type="ORF">BN2614_LOCUS7</name>
</gene>